<proteinExistence type="predicted"/>
<gene>
    <name evidence="1" type="ORF">THII_0564</name>
</gene>
<accession>A0A090BUC4</accession>
<sequence>MFVCSFNPCCTGYSSRAHQKFRKPNVLKGFNPCCTGYSSRALWGFPNSGSSVVSILVVLDIAQELYILSESRLILEVSILVVLDIAQEQFFAGTFAGDLLKFQSLLYWI</sequence>
<name>A0A090BUC4_9GAMM</name>
<evidence type="ECO:0000313" key="1">
    <source>
        <dbReference type="EMBL" id="BAP54861.1"/>
    </source>
</evidence>
<dbReference type="HOGENOM" id="CLU_2182761_0_0_6"/>
<protein>
    <submittedName>
        <fullName evidence="1">Uncharacterized protein</fullName>
    </submittedName>
</protein>
<dbReference type="KEGG" id="tig:THII_0564"/>
<evidence type="ECO:0000313" key="2">
    <source>
        <dbReference type="Proteomes" id="UP000031623"/>
    </source>
</evidence>
<dbReference type="Proteomes" id="UP000031623">
    <property type="component" value="Chromosome"/>
</dbReference>
<dbReference type="EMBL" id="AP014633">
    <property type="protein sequence ID" value="BAP54861.1"/>
    <property type="molecule type" value="Genomic_DNA"/>
</dbReference>
<keyword evidence="2" id="KW-1185">Reference proteome</keyword>
<reference evidence="1 2" key="1">
    <citation type="journal article" date="2014" name="ISME J.">
        <title>Ecophysiology of Thioploca ingrica as revealed by the complete genome sequence supplemented with proteomic evidence.</title>
        <authorList>
            <person name="Kojima H."/>
            <person name="Ogura Y."/>
            <person name="Yamamoto N."/>
            <person name="Togashi T."/>
            <person name="Mori H."/>
            <person name="Watanabe T."/>
            <person name="Nemoto F."/>
            <person name="Kurokawa K."/>
            <person name="Hayashi T."/>
            <person name="Fukui M."/>
        </authorList>
    </citation>
    <scope>NUCLEOTIDE SEQUENCE [LARGE SCALE GENOMIC DNA]</scope>
</reference>
<organism evidence="1 2">
    <name type="scientific">Thioploca ingrica</name>
    <dbReference type="NCBI Taxonomy" id="40754"/>
    <lineage>
        <taxon>Bacteria</taxon>
        <taxon>Pseudomonadati</taxon>
        <taxon>Pseudomonadota</taxon>
        <taxon>Gammaproteobacteria</taxon>
        <taxon>Thiotrichales</taxon>
        <taxon>Thiotrichaceae</taxon>
        <taxon>Thioploca</taxon>
    </lineage>
</organism>
<dbReference type="AlphaFoldDB" id="A0A090BUC4"/>